<dbReference type="GO" id="GO:0003834">
    <property type="term" value="F:beta-carotene 15,15'-dioxygenase activity"/>
    <property type="evidence" value="ECO:0007669"/>
    <property type="project" value="TreeGrafter"/>
</dbReference>
<organism evidence="6 7">
    <name type="scientific">Papilio machaon</name>
    <name type="common">Old World swallowtail butterfly</name>
    <dbReference type="NCBI Taxonomy" id="76193"/>
    <lineage>
        <taxon>Eukaryota</taxon>
        <taxon>Metazoa</taxon>
        <taxon>Ecdysozoa</taxon>
        <taxon>Arthropoda</taxon>
        <taxon>Hexapoda</taxon>
        <taxon>Insecta</taxon>
        <taxon>Pterygota</taxon>
        <taxon>Neoptera</taxon>
        <taxon>Endopterygota</taxon>
        <taxon>Lepidoptera</taxon>
        <taxon>Glossata</taxon>
        <taxon>Ditrysia</taxon>
        <taxon>Papilionoidea</taxon>
        <taxon>Papilionidae</taxon>
        <taxon>Papilioninae</taxon>
        <taxon>Papilio</taxon>
    </lineage>
</organism>
<dbReference type="Proteomes" id="UP000053240">
    <property type="component" value="Unassembled WGS sequence"/>
</dbReference>
<dbReference type="SUPFAM" id="SSF50998">
    <property type="entry name" value="Quinoprotein alcohol dehydrogenase-like"/>
    <property type="match status" value="1"/>
</dbReference>
<dbReference type="AlphaFoldDB" id="A0A0N1PI86"/>
<name>A0A0N1PI86_PAPMA</name>
<feature type="binding site" evidence="5">
    <location>
        <position position="499"/>
    </location>
    <ligand>
        <name>Fe cation</name>
        <dbReference type="ChEBI" id="CHEBI:24875"/>
        <note>catalytic</note>
    </ligand>
</feature>
<dbReference type="InterPro" id="IPR011047">
    <property type="entry name" value="Quinoprotein_ADH-like_sf"/>
</dbReference>
<feature type="binding site" evidence="5">
    <location>
        <position position="241"/>
    </location>
    <ligand>
        <name>Fe cation</name>
        <dbReference type="ChEBI" id="CHEBI:24875"/>
        <note>catalytic</note>
    </ligand>
</feature>
<accession>A0A0N1PI86</accession>
<dbReference type="KEGG" id="pmac:106711578"/>
<dbReference type="GO" id="GO:0046872">
    <property type="term" value="F:metal ion binding"/>
    <property type="evidence" value="ECO:0007669"/>
    <property type="project" value="UniProtKB-KW"/>
</dbReference>
<dbReference type="EMBL" id="KQ460479">
    <property type="protein sequence ID" value="KPJ14364.1"/>
    <property type="molecule type" value="Genomic_DNA"/>
</dbReference>
<comment type="similarity">
    <text evidence="1">Belongs to the carotenoid oxygenase family.</text>
</comment>
<evidence type="ECO:0000256" key="2">
    <source>
        <dbReference type="ARBA" id="ARBA00022723"/>
    </source>
</evidence>
<evidence type="ECO:0000256" key="5">
    <source>
        <dbReference type="PIRSR" id="PIRSR604294-1"/>
    </source>
</evidence>
<proteinExistence type="inferred from homology"/>
<dbReference type="OrthoDB" id="1069523at2759"/>
<dbReference type="STRING" id="76193.A0A0N1PI86"/>
<keyword evidence="6" id="KW-0503">Monooxygenase</keyword>
<feature type="binding site" evidence="5">
    <location>
        <position position="183"/>
    </location>
    <ligand>
        <name>Fe cation</name>
        <dbReference type="ChEBI" id="CHEBI:24875"/>
        <note>catalytic</note>
    </ligand>
</feature>
<sequence>MAKSNEKLYPNCDSSVWLRSCDIEVTQPLHGRITGQMPTWLRGSLLRNGPGSLKVGSMRFEHLFDSSALVHRFSILDGAATYQCRFVRTNTLKRNRAANRIVVTEFGTKAVPDPCHTIFDRVASIFKPSELSDNTMISLYPFGDEIYSFTEGPFIHRIDPKTLDTLERKDMMKCVAVVNHTSHPHVMPNGDVINVGMSIVKGRLRHVIVKFPYTEKGDMFERAHIIGSMKPRWTMHPSYMHTFGVTENYFVIIEQPLTVSICGVIRNQLANKPMISCLQWFPEHETNIVLINKKTGKEVKRFRTETMFFLHIINAFEQDGRLIVDLCSYKDAKALDAMYVKAIETMQSNAEYAEWFRGRPKRLEVSLAAPAMSHVTPRLLADLGCETPRIHYDLYNGRPYRYFYAISSDVDAENPGAIIKVDTSTGETWSWCESDCYPSEPVFIPEPDSRQEDGGVLLSALLWGSRECSLGLLVLDARTMKEIARVDFETPSPAPKCLHGWFLPEKA</sequence>
<keyword evidence="7" id="KW-1185">Reference proteome</keyword>
<dbReference type="GO" id="GO:0010436">
    <property type="term" value="F:carotenoid dioxygenase activity"/>
    <property type="evidence" value="ECO:0007669"/>
    <property type="project" value="TreeGrafter"/>
</dbReference>
<evidence type="ECO:0000256" key="1">
    <source>
        <dbReference type="ARBA" id="ARBA00006787"/>
    </source>
</evidence>
<protein>
    <submittedName>
        <fullName evidence="6">Beta,beta-carotene 15,15'-monooxygenase</fullName>
    </submittedName>
</protein>
<dbReference type="GO" id="GO:0004497">
    <property type="term" value="F:monooxygenase activity"/>
    <property type="evidence" value="ECO:0007669"/>
    <property type="project" value="UniProtKB-KW"/>
</dbReference>
<keyword evidence="2 5" id="KW-0479">Metal-binding</keyword>
<comment type="cofactor">
    <cofactor evidence="5">
        <name>Fe(2+)</name>
        <dbReference type="ChEBI" id="CHEBI:29033"/>
    </cofactor>
    <text evidence="5">Binds 1 Fe(2+) ion per subunit.</text>
</comment>
<dbReference type="GO" id="GO:0016121">
    <property type="term" value="P:carotene catabolic process"/>
    <property type="evidence" value="ECO:0007669"/>
    <property type="project" value="TreeGrafter"/>
</dbReference>
<reference evidence="6 7" key="1">
    <citation type="journal article" date="2015" name="Nat. Commun.">
        <title>Outbred genome sequencing and CRISPR/Cas9 gene editing in butterflies.</title>
        <authorList>
            <person name="Li X."/>
            <person name="Fan D."/>
            <person name="Zhang W."/>
            <person name="Liu G."/>
            <person name="Zhang L."/>
            <person name="Zhao L."/>
            <person name="Fang X."/>
            <person name="Chen L."/>
            <person name="Dong Y."/>
            <person name="Chen Y."/>
            <person name="Ding Y."/>
            <person name="Zhao R."/>
            <person name="Feng M."/>
            <person name="Zhu Y."/>
            <person name="Feng Y."/>
            <person name="Jiang X."/>
            <person name="Zhu D."/>
            <person name="Xiang H."/>
            <person name="Feng X."/>
            <person name="Li S."/>
            <person name="Wang J."/>
            <person name="Zhang G."/>
            <person name="Kronforst M.R."/>
            <person name="Wang W."/>
        </authorList>
    </citation>
    <scope>NUCLEOTIDE SEQUENCE [LARGE SCALE GENOMIC DNA]</scope>
    <source>
        <strain evidence="6">Ya'a_city_454_Pm</strain>
        <tissue evidence="6">Whole body</tissue>
    </source>
</reference>
<dbReference type="InParanoid" id="A0A0N1PI86"/>
<keyword evidence="4 5" id="KW-0408">Iron</keyword>
<evidence type="ECO:0000256" key="4">
    <source>
        <dbReference type="ARBA" id="ARBA00023004"/>
    </source>
</evidence>
<feature type="binding site" evidence="5">
    <location>
        <position position="311"/>
    </location>
    <ligand>
        <name>Fe cation</name>
        <dbReference type="ChEBI" id="CHEBI:24875"/>
        <note>catalytic</note>
    </ligand>
</feature>
<evidence type="ECO:0000313" key="6">
    <source>
        <dbReference type="EMBL" id="KPJ14364.1"/>
    </source>
</evidence>
<gene>
    <name evidence="6" type="ORF">RR48_01694</name>
</gene>
<dbReference type="GO" id="GO:0042574">
    <property type="term" value="P:retinal metabolic process"/>
    <property type="evidence" value="ECO:0007669"/>
    <property type="project" value="TreeGrafter"/>
</dbReference>
<evidence type="ECO:0000313" key="7">
    <source>
        <dbReference type="Proteomes" id="UP000053240"/>
    </source>
</evidence>
<evidence type="ECO:0000256" key="3">
    <source>
        <dbReference type="ARBA" id="ARBA00023002"/>
    </source>
</evidence>
<keyword evidence="3" id="KW-0560">Oxidoreductase</keyword>
<dbReference type="PANTHER" id="PTHR10543">
    <property type="entry name" value="BETA-CAROTENE DIOXYGENASE"/>
    <property type="match status" value="1"/>
</dbReference>
<dbReference type="PANTHER" id="PTHR10543:SF24">
    <property type="entry name" value="CAROTENOID ISOMEROOXYGENASE"/>
    <property type="match status" value="1"/>
</dbReference>
<dbReference type="Pfam" id="PF03055">
    <property type="entry name" value="RPE65"/>
    <property type="match status" value="1"/>
</dbReference>
<dbReference type="FunCoup" id="A0A0N1PI86">
    <property type="interactions" value="4"/>
</dbReference>
<dbReference type="InterPro" id="IPR004294">
    <property type="entry name" value="Carotenoid_Oase"/>
</dbReference>